<dbReference type="RefSeq" id="WP_047197041.1">
    <property type="nucleotide sequence ID" value="NZ_CP011371.1"/>
</dbReference>
<evidence type="ECO:0000313" key="3">
    <source>
        <dbReference type="Proteomes" id="UP000035352"/>
    </source>
</evidence>
<name>A0A0G3BXE9_9BURK</name>
<reference evidence="2 3" key="1">
    <citation type="submission" date="2015-05" db="EMBL/GenBank/DDBJ databases">
        <authorList>
            <person name="Tang B."/>
            <person name="Yu Y."/>
        </authorList>
    </citation>
    <scope>NUCLEOTIDE SEQUENCE [LARGE SCALE GENOMIC DNA]</scope>
    <source>
        <strain evidence="2 3">DSM 7029</strain>
    </source>
</reference>
<proteinExistence type="predicted"/>
<gene>
    <name evidence="2" type="ORF">AAW51_5355</name>
</gene>
<keyword evidence="3" id="KW-1185">Reference proteome</keyword>
<dbReference type="KEGG" id="pbh:AAW51_5355"/>
<dbReference type="Proteomes" id="UP000035352">
    <property type="component" value="Chromosome"/>
</dbReference>
<sequence length="114" mass="12179">MSTPTPKSPVLLQLKAGQHVRWQPARAATVQVVGGRIWLTQANDPYDHFVDAGQSLRLQPGVATVLGAEVDAQVSVAMQPSRFARLGQLAASLARAARRSTPRRDEAGSPAVSR</sequence>
<dbReference type="EMBL" id="CP011371">
    <property type="protein sequence ID" value="AKJ32046.1"/>
    <property type="molecule type" value="Genomic_DNA"/>
</dbReference>
<protein>
    <recommendedName>
        <fullName evidence="4">DUF2917 domain-containing protein</fullName>
    </recommendedName>
</protein>
<evidence type="ECO:0008006" key="4">
    <source>
        <dbReference type="Google" id="ProtNLM"/>
    </source>
</evidence>
<dbReference type="OrthoDB" id="9005660at2"/>
<dbReference type="Pfam" id="PF11142">
    <property type="entry name" value="DUF2917"/>
    <property type="match status" value="1"/>
</dbReference>
<dbReference type="STRING" id="413882.AAW51_5355"/>
<dbReference type="AlphaFoldDB" id="A0A0G3BXE9"/>
<feature type="region of interest" description="Disordered" evidence="1">
    <location>
        <begin position="95"/>
        <end position="114"/>
    </location>
</feature>
<accession>A0A0G3BXE9</accession>
<organism evidence="2 3">
    <name type="scientific">Caldimonas brevitalea</name>
    <dbReference type="NCBI Taxonomy" id="413882"/>
    <lineage>
        <taxon>Bacteria</taxon>
        <taxon>Pseudomonadati</taxon>
        <taxon>Pseudomonadota</taxon>
        <taxon>Betaproteobacteria</taxon>
        <taxon>Burkholderiales</taxon>
        <taxon>Sphaerotilaceae</taxon>
        <taxon>Caldimonas</taxon>
    </lineage>
</organism>
<evidence type="ECO:0000256" key="1">
    <source>
        <dbReference type="SAM" id="MobiDB-lite"/>
    </source>
</evidence>
<dbReference type="InterPro" id="IPR021317">
    <property type="entry name" value="DUF2917"/>
</dbReference>
<evidence type="ECO:0000313" key="2">
    <source>
        <dbReference type="EMBL" id="AKJ32046.1"/>
    </source>
</evidence>